<dbReference type="OrthoDB" id="8183731at2759"/>
<name>A0A6P8YMA9_THRPL</name>
<dbReference type="SUPFAM" id="SSF52047">
    <property type="entry name" value="RNI-like"/>
    <property type="match status" value="1"/>
</dbReference>
<dbReference type="Pfam" id="PF12937">
    <property type="entry name" value="F-box-like"/>
    <property type="match status" value="1"/>
</dbReference>
<feature type="region of interest" description="Disordered" evidence="2">
    <location>
        <begin position="1"/>
        <end position="51"/>
    </location>
</feature>
<accession>A0A6P8YMA9</accession>
<dbReference type="PANTHER" id="PTHR20933:SF4">
    <property type="entry name" value="F-BOX INVOLVED IN POLYQ PATHOGENESIS, ISOFORM A"/>
    <property type="match status" value="1"/>
</dbReference>
<evidence type="ECO:0000313" key="4">
    <source>
        <dbReference type="Proteomes" id="UP000515158"/>
    </source>
</evidence>
<evidence type="ECO:0000313" key="5">
    <source>
        <dbReference type="RefSeq" id="XP_034235157.1"/>
    </source>
</evidence>
<dbReference type="InterPro" id="IPR001810">
    <property type="entry name" value="F-box_dom"/>
</dbReference>
<dbReference type="SUPFAM" id="SSF81383">
    <property type="entry name" value="F-box domain"/>
    <property type="match status" value="1"/>
</dbReference>
<dbReference type="GeneID" id="117641715"/>
<feature type="compositionally biased region" description="Acidic residues" evidence="2">
    <location>
        <begin position="29"/>
        <end position="39"/>
    </location>
</feature>
<dbReference type="InParanoid" id="A0A6P8YMA9"/>
<dbReference type="RefSeq" id="XP_034235157.1">
    <property type="nucleotide sequence ID" value="XM_034379266.1"/>
</dbReference>
<dbReference type="KEGG" id="tpal:117641715"/>
<feature type="domain" description="F-box" evidence="3">
    <location>
        <begin position="58"/>
        <end position="105"/>
    </location>
</feature>
<dbReference type="PROSITE" id="PS50181">
    <property type="entry name" value="FBOX"/>
    <property type="match status" value="1"/>
</dbReference>
<keyword evidence="4" id="KW-1185">Reference proteome</keyword>
<evidence type="ECO:0000256" key="2">
    <source>
        <dbReference type="SAM" id="MobiDB-lite"/>
    </source>
</evidence>
<organism evidence="5">
    <name type="scientific">Thrips palmi</name>
    <name type="common">Melon thrips</name>
    <dbReference type="NCBI Taxonomy" id="161013"/>
    <lineage>
        <taxon>Eukaryota</taxon>
        <taxon>Metazoa</taxon>
        <taxon>Ecdysozoa</taxon>
        <taxon>Arthropoda</taxon>
        <taxon>Hexapoda</taxon>
        <taxon>Insecta</taxon>
        <taxon>Pterygota</taxon>
        <taxon>Neoptera</taxon>
        <taxon>Paraneoptera</taxon>
        <taxon>Thysanoptera</taxon>
        <taxon>Terebrantia</taxon>
        <taxon>Thripoidea</taxon>
        <taxon>Thripidae</taxon>
        <taxon>Thrips</taxon>
    </lineage>
</organism>
<evidence type="ECO:0000256" key="1">
    <source>
        <dbReference type="SAM" id="Coils"/>
    </source>
</evidence>
<gene>
    <name evidence="5" type="primary">LOC117641715</name>
</gene>
<proteinExistence type="predicted"/>
<dbReference type="Gene3D" id="3.80.10.10">
    <property type="entry name" value="Ribonuclease Inhibitor"/>
    <property type="match status" value="1"/>
</dbReference>
<sequence length="633" mass="73016">MSAGRAGGPPGPLLLPPWHGGKRRRMFVDEDNDNEEERDEERIKNPESDESVPVVEDVATINDLPDEILLMMFQYLDPYTLANDASKVCQRWQQLAWDEAPWRNMHLQLDGPEAKEVLLKAPALRRLSVHSYGGYEPLLECTTRIFELVITYRRLFDEPEPVPPLEESRFAFANVLPRFSENLERLSVEVDMTEEEFKAIDDNLDLKELRIVSNNLQKFNVCNRPRSRFLEYAHFEKDGVLCHLPLSLLATHGPHLRTLVGRVDEVAAQVLSKCESLEAADLDLPSIASLQNMDCLQNLHTLRISFRAEMETEDRVDYRTEDRINPILPHFSQRLLRLSIYQLPTAFVLPESFLDILNRYKDHLESLEIGKVHFRHQTHGIKVMRAIDGMPNLRLLGMGLAAWPAYPLSLPCLEVLKADMFSEWVSSVLESSRKTLKKVMVDEIPEIVAEQFLSNCENLDECIITFSSLQHLNNMERLHNLTLQIPESVDEDLFDTCSPILSRVTYLQAEGKGGEKDHELLVLLGDRCTALKRLTLRGWGREAGKGLWMRSFRNVEWLTLDFTFQFRRSLVLRLVMGHMPKLRVLCFEDQEGEHGTISDLEKLQAMRPELRIEGSWKESVPLDYNNLQLWPQQ</sequence>
<feature type="coiled-coil region" evidence="1">
    <location>
        <begin position="176"/>
        <end position="203"/>
    </location>
</feature>
<dbReference type="Gene3D" id="1.20.1280.50">
    <property type="match status" value="1"/>
</dbReference>
<dbReference type="SMART" id="SM00256">
    <property type="entry name" value="FBOX"/>
    <property type="match status" value="1"/>
</dbReference>
<evidence type="ECO:0000259" key="3">
    <source>
        <dbReference type="PROSITE" id="PS50181"/>
    </source>
</evidence>
<dbReference type="InterPro" id="IPR032675">
    <property type="entry name" value="LRR_dom_sf"/>
</dbReference>
<protein>
    <submittedName>
        <fullName evidence="5">Uncharacterized protein LOC117641715</fullName>
    </submittedName>
</protein>
<keyword evidence="1" id="KW-0175">Coiled coil</keyword>
<reference evidence="5" key="1">
    <citation type="submission" date="2025-08" db="UniProtKB">
        <authorList>
            <consortium name="RefSeq"/>
        </authorList>
    </citation>
    <scope>IDENTIFICATION</scope>
    <source>
        <tissue evidence="5">Total insect</tissue>
    </source>
</reference>
<dbReference type="GO" id="GO:0031398">
    <property type="term" value="P:positive regulation of protein ubiquitination"/>
    <property type="evidence" value="ECO:0007669"/>
    <property type="project" value="TreeGrafter"/>
</dbReference>
<dbReference type="InterPro" id="IPR036047">
    <property type="entry name" value="F-box-like_dom_sf"/>
</dbReference>
<dbReference type="Proteomes" id="UP000515158">
    <property type="component" value="Unplaced"/>
</dbReference>
<dbReference type="AlphaFoldDB" id="A0A6P8YMA9"/>
<dbReference type="PANTHER" id="PTHR20933">
    <property type="entry name" value="F-BOX ONLY PROTEIN 33"/>
    <property type="match status" value="1"/>
</dbReference>